<sequence>MSFFLHSNRHILAYAFSLVLICFTPPLYADKTASWLDDITVSGYANLVTSSPNRAPTTLELDDLSLFVSGKFNRWLNPFLEAEAYSMPLWKESDGAQFNNAQLVIERLYNDIEVTEDDTLRAGKFLAPINHWNIVHAAPLVWTTNRPVTSSYSRANYITGVSFRHDFDALTGHALEVYWQPVEEFNHKALSSHERHYQSVSGARWIAHEDLDYYLGIAFQHANVEHSDEVRNSISADGNWQHKWFELESELLFTQVDTDQSRFRGHDWGGYVQMAVPLVEHFNLIGRYEHFEFANKLPATDTALGGIVYRPVPRLSFKLEWQQTQGSIYHNQTGLYSSIAVLF</sequence>
<dbReference type="AlphaFoldDB" id="A0A2S6H4H4"/>
<accession>A0A2S6H4H4</accession>
<organism evidence="1 2">
    <name type="scientific">Methylobacter tundripaludum</name>
    <dbReference type="NCBI Taxonomy" id="173365"/>
    <lineage>
        <taxon>Bacteria</taxon>
        <taxon>Pseudomonadati</taxon>
        <taxon>Pseudomonadota</taxon>
        <taxon>Gammaproteobacteria</taxon>
        <taxon>Methylococcales</taxon>
        <taxon>Methylococcaceae</taxon>
        <taxon>Methylobacter</taxon>
    </lineage>
</organism>
<proteinExistence type="predicted"/>
<evidence type="ECO:0000313" key="2">
    <source>
        <dbReference type="Proteomes" id="UP000238071"/>
    </source>
</evidence>
<dbReference type="Gene3D" id="2.40.160.10">
    <property type="entry name" value="Porin"/>
    <property type="match status" value="1"/>
</dbReference>
<keyword evidence="2" id="KW-1185">Reference proteome</keyword>
<comment type="caution">
    <text evidence="1">The sequence shown here is derived from an EMBL/GenBank/DDBJ whole genome shotgun (WGS) entry which is preliminary data.</text>
</comment>
<dbReference type="Proteomes" id="UP000238071">
    <property type="component" value="Unassembled WGS sequence"/>
</dbReference>
<dbReference type="InterPro" id="IPR023614">
    <property type="entry name" value="Porin_dom_sf"/>
</dbReference>
<evidence type="ECO:0000313" key="1">
    <source>
        <dbReference type="EMBL" id="PPK72392.1"/>
    </source>
</evidence>
<protein>
    <submittedName>
        <fullName evidence="1">Uncharacterized protein</fullName>
    </submittedName>
</protein>
<name>A0A2S6H4H4_9GAMM</name>
<dbReference type="OrthoDB" id="5571598at2"/>
<gene>
    <name evidence="1" type="ORF">B0F88_104186</name>
</gene>
<dbReference type="RefSeq" id="WP_104423180.1">
    <property type="nucleotide sequence ID" value="NZ_PTIY01000004.1"/>
</dbReference>
<dbReference type="SUPFAM" id="SSF56935">
    <property type="entry name" value="Porins"/>
    <property type="match status" value="1"/>
</dbReference>
<reference evidence="1 2" key="1">
    <citation type="submission" date="2018-02" db="EMBL/GenBank/DDBJ databases">
        <title>Subsurface microbial communities from deep shales in Ohio and West Virginia, USA.</title>
        <authorList>
            <person name="Wrighton K."/>
        </authorList>
    </citation>
    <scope>NUCLEOTIDE SEQUENCE [LARGE SCALE GENOMIC DNA]</scope>
    <source>
        <strain evidence="1 2">OWC-G53F</strain>
    </source>
</reference>
<dbReference type="EMBL" id="PTIY01000004">
    <property type="protein sequence ID" value="PPK72392.1"/>
    <property type="molecule type" value="Genomic_DNA"/>
</dbReference>